<reference evidence="1 2" key="1">
    <citation type="journal article" date="2013" name="Curr. Biol.">
        <title>The Genome of the Foraminiferan Reticulomyxa filosa.</title>
        <authorList>
            <person name="Glockner G."/>
            <person name="Hulsmann N."/>
            <person name="Schleicher M."/>
            <person name="Noegel A.A."/>
            <person name="Eichinger L."/>
            <person name="Gallinger C."/>
            <person name="Pawlowski J."/>
            <person name="Sierra R."/>
            <person name="Euteneuer U."/>
            <person name="Pillet L."/>
            <person name="Moustafa A."/>
            <person name="Platzer M."/>
            <person name="Groth M."/>
            <person name="Szafranski K."/>
            <person name="Schliwa M."/>
        </authorList>
    </citation>
    <scope>NUCLEOTIDE SEQUENCE [LARGE SCALE GENOMIC DNA]</scope>
</reference>
<comment type="caution">
    <text evidence="1">The sequence shown here is derived from an EMBL/GenBank/DDBJ whole genome shotgun (WGS) entry which is preliminary data.</text>
</comment>
<organism evidence="1 2">
    <name type="scientific">Reticulomyxa filosa</name>
    <dbReference type="NCBI Taxonomy" id="46433"/>
    <lineage>
        <taxon>Eukaryota</taxon>
        <taxon>Sar</taxon>
        <taxon>Rhizaria</taxon>
        <taxon>Retaria</taxon>
        <taxon>Foraminifera</taxon>
        <taxon>Monothalamids</taxon>
        <taxon>Reticulomyxidae</taxon>
        <taxon>Reticulomyxa</taxon>
    </lineage>
</organism>
<keyword evidence="2" id="KW-1185">Reference proteome</keyword>
<dbReference type="EMBL" id="ASPP01045421">
    <property type="protein sequence ID" value="ETN98911.1"/>
    <property type="molecule type" value="Genomic_DNA"/>
</dbReference>
<gene>
    <name evidence="1" type="ORF">RFI_38576</name>
</gene>
<proteinExistence type="predicted"/>
<evidence type="ECO:0000313" key="1">
    <source>
        <dbReference type="EMBL" id="ETN98911.1"/>
    </source>
</evidence>
<dbReference type="Proteomes" id="UP000023152">
    <property type="component" value="Unassembled WGS sequence"/>
</dbReference>
<accession>X6LCU8</accession>
<sequence length="114" mass="13960">IHFFLFSSPSLFVIVCKKKTIKTNIHMYNEQKLHHQFSLWHRQSFKKKKKRNVEFYFKKVGVNKKQYVYHKIEAEHQKDYLKRLFPWKEEFFFGNAKKEIFGNVIIEFGIASEI</sequence>
<dbReference type="AlphaFoldDB" id="X6LCU8"/>
<protein>
    <submittedName>
        <fullName evidence="1">Uncharacterized protein</fullName>
    </submittedName>
</protein>
<name>X6LCU8_RETFI</name>
<evidence type="ECO:0000313" key="2">
    <source>
        <dbReference type="Proteomes" id="UP000023152"/>
    </source>
</evidence>
<feature type="non-terminal residue" evidence="1">
    <location>
        <position position="1"/>
    </location>
</feature>